<name>A0A5B0QB40_PUCGR</name>
<comment type="caution">
    <text evidence="2">The sequence shown here is derived from an EMBL/GenBank/DDBJ whole genome shotgun (WGS) entry which is preliminary data.</text>
</comment>
<sequence length="559" mass="61123">MTVSRPQSSLSNHSDDQRLHFHRQLMGRANSSTATNQLELHQPLLPNRQSNLGLNTTSCSFIDPLRNSTTDLSPYHHAMFNHPSSTSTRPSSRSSNYSATSPLPIPPIAIGSPTASLSSRHSSSVRGDLYNAASLFPLPSTSFRPATAGSGQFFDPDVEAERVRLAKLEQRRSLALSRPNMNTARNSSEGSIRSVHSFRSVGPSHSKVLGPPGRFGTNAGSVYRPSPLRSASTPALATMEAEAEKKKQRKEMKEEYQKMRAARIEEEKRMSQQAGEKYPSQDSPGWFASRFKRSKELPSTRRIAGHGIDDRRSTSQSSATESSAPSSSPLDDGSHSTVPTSVEEDYQELGQRPKNEDLLEDLSDHMSSFDSPPIDPFRKSMLPGQVPPTPTKRPIATGQTPKTIGRTLPSRMNIIKLNKLLESFKIGGATAPPTGLNDDDSTTTPISITQKEDKRKPKISVVESRSPIPNNHPSSTLNNNNNPSLANEAQSGWFGSIKSIRHKAARLSRVDTRNSTIDPLTGGKRRKSIGGLFFNSSVVNNQAELIPPVPKLPVDLVHH</sequence>
<feature type="region of interest" description="Disordered" evidence="1">
    <location>
        <begin position="363"/>
        <end position="406"/>
    </location>
</feature>
<feature type="compositionally biased region" description="Low complexity" evidence="1">
    <location>
        <begin position="314"/>
        <end position="329"/>
    </location>
</feature>
<gene>
    <name evidence="2" type="ORF">PGT21_020713</name>
</gene>
<evidence type="ECO:0000256" key="1">
    <source>
        <dbReference type="SAM" id="MobiDB-lite"/>
    </source>
</evidence>
<feature type="region of interest" description="Disordered" evidence="1">
    <location>
        <begin position="74"/>
        <end position="105"/>
    </location>
</feature>
<dbReference type="Proteomes" id="UP000324748">
    <property type="component" value="Unassembled WGS sequence"/>
</dbReference>
<evidence type="ECO:0000313" key="2">
    <source>
        <dbReference type="EMBL" id="KAA1110407.1"/>
    </source>
</evidence>
<proteinExistence type="predicted"/>
<reference evidence="2 3" key="1">
    <citation type="submission" date="2019-05" db="EMBL/GenBank/DDBJ databases">
        <title>Emergence of the Ug99 lineage of the wheat stem rust pathogen through somatic hybridization.</title>
        <authorList>
            <person name="Li F."/>
            <person name="Upadhyaya N.M."/>
            <person name="Sperschneider J."/>
            <person name="Matny O."/>
            <person name="Nguyen-Phuc H."/>
            <person name="Mago R."/>
            <person name="Raley C."/>
            <person name="Miller M.E."/>
            <person name="Silverstein K.A.T."/>
            <person name="Henningsen E."/>
            <person name="Hirsch C.D."/>
            <person name="Visser B."/>
            <person name="Pretorius Z.A."/>
            <person name="Steffenson B.J."/>
            <person name="Schwessinger B."/>
            <person name="Dodds P.N."/>
            <person name="Figueroa M."/>
        </authorList>
    </citation>
    <scope>NUCLEOTIDE SEQUENCE [LARGE SCALE GENOMIC DNA]</scope>
    <source>
        <strain evidence="2">21-0</strain>
    </source>
</reference>
<feature type="compositionally biased region" description="Low complexity" evidence="1">
    <location>
        <begin position="469"/>
        <end position="486"/>
    </location>
</feature>
<feature type="region of interest" description="Disordered" evidence="1">
    <location>
        <begin position="218"/>
        <end position="351"/>
    </location>
</feature>
<dbReference type="AlphaFoldDB" id="A0A5B0QB40"/>
<feature type="compositionally biased region" description="Basic and acidic residues" evidence="1">
    <location>
        <begin position="251"/>
        <end position="270"/>
    </location>
</feature>
<protein>
    <submittedName>
        <fullName evidence="2">Uncharacterized protein</fullName>
    </submittedName>
</protein>
<dbReference type="OrthoDB" id="2502602at2759"/>
<keyword evidence="3" id="KW-1185">Reference proteome</keyword>
<dbReference type="EMBL" id="VSWC01000027">
    <property type="protein sequence ID" value="KAA1110407.1"/>
    <property type="molecule type" value="Genomic_DNA"/>
</dbReference>
<evidence type="ECO:0000313" key="3">
    <source>
        <dbReference type="Proteomes" id="UP000324748"/>
    </source>
</evidence>
<feature type="compositionally biased region" description="Low complexity" evidence="1">
    <location>
        <begin position="83"/>
        <end position="102"/>
    </location>
</feature>
<organism evidence="2 3">
    <name type="scientific">Puccinia graminis f. sp. tritici</name>
    <dbReference type="NCBI Taxonomy" id="56615"/>
    <lineage>
        <taxon>Eukaryota</taxon>
        <taxon>Fungi</taxon>
        <taxon>Dikarya</taxon>
        <taxon>Basidiomycota</taxon>
        <taxon>Pucciniomycotina</taxon>
        <taxon>Pucciniomycetes</taxon>
        <taxon>Pucciniales</taxon>
        <taxon>Pucciniaceae</taxon>
        <taxon>Puccinia</taxon>
    </lineage>
</organism>
<feature type="region of interest" description="Disordered" evidence="1">
    <location>
        <begin position="430"/>
        <end position="486"/>
    </location>
</feature>
<accession>A0A5B0QB40</accession>